<name>A0A545UAB8_9GAMM</name>
<dbReference type="Proteomes" id="UP000315439">
    <property type="component" value="Unassembled WGS sequence"/>
</dbReference>
<keyword evidence="3" id="KW-1185">Reference proteome</keyword>
<dbReference type="PANTHER" id="PTHR45632">
    <property type="entry name" value="LD33804P"/>
    <property type="match status" value="1"/>
</dbReference>
<evidence type="ECO:0000256" key="1">
    <source>
        <dbReference type="SAM" id="SignalP"/>
    </source>
</evidence>
<keyword evidence="1" id="KW-0732">Signal</keyword>
<dbReference type="InterPro" id="IPR006652">
    <property type="entry name" value="Kelch_1"/>
</dbReference>
<proteinExistence type="predicted"/>
<protein>
    <submittedName>
        <fullName evidence="2">Galactose oxidase</fullName>
    </submittedName>
</protein>
<dbReference type="EMBL" id="VIKS01000010">
    <property type="protein sequence ID" value="TQV86421.1"/>
    <property type="molecule type" value="Genomic_DNA"/>
</dbReference>
<evidence type="ECO:0000313" key="2">
    <source>
        <dbReference type="EMBL" id="TQV86421.1"/>
    </source>
</evidence>
<gene>
    <name evidence="2" type="ORF">FLL46_16000</name>
</gene>
<dbReference type="OrthoDB" id="6192994at2"/>
<dbReference type="SUPFAM" id="SSF117281">
    <property type="entry name" value="Kelch motif"/>
    <property type="match status" value="1"/>
</dbReference>
<feature type="chain" id="PRO_5021940784" evidence="1">
    <location>
        <begin position="19"/>
        <end position="349"/>
    </location>
</feature>
<evidence type="ECO:0000313" key="3">
    <source>
        <dbReference type="Proteomes" id="UP000315439"/>
    </source>
</evidence>
<dbReference type="Gene3D" id="2.120.10.80">
    <property type="entry name" value="Kelch-type beta propeller"/>
    <property type="match status" value="1"/>
</dbReference>
<accession>A0A545UAB8</accession>
<dbReference type="RefSeq" id="WP_142932344.1">
    <property type="nucleotide sequence ID" value="NZ_ML660166.1"/>
</dbReference>
<reference evidence="2 3" key="1">
    <citation type="submission" date="2019-07" db="EMBL/GenBank/DDBJ databases">
        <title>Draft genome for Aliikangiella sp. M105.</title>
        <authorList>
            <person name="Wang G."/>
        </authorList>
    </citation>
    <scope>NUCLEOTIDE SEQUENCE [LARGE SCALE GENOMIC DNA]</scope>
    <source>
        <strain evidence="2 3">M105</strain>
    </source>
</reference>
<dbReference type="InterPro" id="IPR015915">
    <property type="entry name" value="Kelch-typ_b-propeller"/>
</dbReference>
<dbReference type="AlphaFoldDB" id="A0A545UAB8"/>
<comment type="caution">
    <text evidence="2">The sequence shown here is derived from an EMBL/GenBank/DDBJ whole genome shotgun (WGS) entry which is preliminary data.</text>
</comment>
<feature type="signal peptide" evidence="1">
    <location>
        <begin position="1"/>
        <end position="18"/>
    </location>
</feature>
<sequence length="349" mass="39148">MKNTYRFLMMIFISSLCAQVQSKEVGELPFAISNNAVSAAKVKGNWQLFSFNGLRQQKNWQAVSNVGMGFELSSKQNFKIEPIPFKQGRLASIAVTVKNKIYLFGGYTVAENHEEKSMSDVYQFDPKTQQFSLLTHMPIPVDDTVALVYQDRYIYLVSGWHDVGNIADVQILDTNTKKWFFGTPFPGNPVFGHAAGIIGNQMIVADGVKVDAIVDGRRQYKMSPQSYSGTIAPENFTKIHWRKLPAHPGKAKYRMAASGYPQKELILFTAGSDNPYNYNGIGYNGIPSQPSHDVFAWSVKNNRWQTLPPLSTATMDHRGLLAVDDKLFIVGGMLENQKVSNKIIQYEID</sequence>
<organism evidence="2 3">
    <name type="scientific">Aliikangiella coralliicola</name>
    <dbReference type="NCBI Taxonomy" id="2592383"/>
    <lineage>
        <taxon>Bacteria</taxon>
        <taxon>Pseudomonadati</taxon>
        <taxon>Pseudomonadota</taxon>
        <taxon>Gammaproteobacteria</taxon>
        <taxon>Oceanospirillales</taxon>
        <taxon>Pleioneaceae</taxon>
        <taxon>Aliikangiella</taxon>
    </lineage>
</organism>
<dbReference type="Pfam" id="PF01344">
    <property type="entry name" value="Kelch_1"/>
    <property type="match status" value="1"/>
</dbReference>